<dbReference type="Proteomes" id="UP000595897">
    <property type="component" value="Chromosome"/>
</dbReference>
<evidence type="ECO:0000313" key="3">
    <source>
        <dbReference type="Proteomes" id="UP000595897"/>
    </source>
</evidence>
<organism evidence="2 3">
    <name type="scientific">Anaeromicropila herbilytica</name>
    <dbReference type="NCBI Taxonomy" id="2785025"/>
    <lineage>
        <taxon>Bacteria</taxon>
        <taxon>Bacillati</taxon>
        <taxon>Bacillota</taxon>
        <taxon>Clostridia</taxon>
        <taxon>Lachnospirales</taxon>
        <taxon>Lachnospiraceae</taxon>
        <taxon>Anaeromicropila</taxon>
    </lineage>
</organism>
<sequence length="72" mass="8193">MKNGKQILSIIAISLLVLLYLVTLISSLLVTPYSNALFQASVYCTIIIPIMAYCMMLFYKVMKKKNKDDNEL</sequence>
<proteinExistence type="predicted"/>
<keyword evidence="1" id="KW-1133">Transmembrane helix</keyword>
<feature type="transmembrane region" description="Helical" evidence="1">
    <location>
        <begin position="7"/>
        <end position="30"/>
    </location>
</feature>
<keyword evidence="1" id="KW-0472">Membrane</keyword>
<evidence type="ECO:0000313" key="2">
    <source>
        <dbReference type="EMBL" id="BCN30049.1"/>
    </source>
</evidence>
<keyword evidence="1" id="KW-0812">Transmembrane</keyword>
<reference evidence="2 3" key="1">
    <citation type="submission" date="2020-11" db="EMBL/GenBank/DDBJ databases">
        <title>Draft genome sequencing of a Lachnospiraceae strain isolated from anoxic soil subjected to BSD treatment.</title>
        <authorList>
            <person name="Uek A."/>
            <person name="Tonouchi A."/>
        </authorList>
    </citation>
    <scope>NUCLEOTIDE SEQUENCE [LARGE SCALE GENOMIC DNA]</scope>
    <source>
        <strain evidence="2 3">TB5</strain>
    </source>
</reference>
<dbReference type="RefSeq" id="WP_271715299.1">
    <property type="nucleotide sequence ID" value="NZ_AP024169.1"/>
</dbReference>
<name>A0A7R7ICL1_9FIRM</name>
<feature type="transmembrane region" description="Helical" evidence="1">
    <location>
        <begin position="36"/>
        <end position="59"/>
    </location>
</feature>
<gene>
    <name evidence="2" type="ORF">bsdtb5_13440</name>
</gene>
<dbReference type="KEGG" id="ahb:bsdtb5_13440"/>
<dbReference type="EMBL" id="AP024169">
    <property type="protein sequence ID" value="BCN30049.1"/>
    <property type="molecule type" value="Genomic_DNA"/>
</dbReference>
<evidence type="ECO:0000256" key="1">
    <source>
        <dbReference type="SAM" id="Phobius"/>
    </source>
</evidence>
<protein>
    <submittedName>
        <fullName evidence="2">Uncharacterized protein</fullName>
    </submittedName>
</protein>
<keyword evidence="3" id="KW-1185">Reference proteome</keyword>
<accession>A0A7R7ICL1</accession>
<dbReference type="AlphaFoldDB" id="A0A7R7ICL1"/>